<sequence length="194" mass="21898">MPHPSRWAQPLKPRHRNFFIVDISDYSVRDDASQTHVRGTMIDMVEQVAAGLGIRWRSELHSDRGDGLLIVAEKRGRIDVLLTDLPRRLNDAVRRHNMTASPDTQIQLRVAVGAGFLHRDEKGYSGDAINRATRLLDAPELKAEMKSQGAGCGVIISGQLYEAIQGFHILDDRKTQKVRVDVKETHTTAWMWIP</sequence>
<proteinExistence type="predicted"/>
<organism evidence="1 2">
    <name type="scientific">Actinomadura syzygii</name>
    <dbReference type="NCBI Taxonomy" id="1427538"/>
    <lineage>
        <taxon>Bacteria</taxon>
        <taxon>Bacillati</taxon>
        <taxon>Actinomycetota</taxon>
        <taxon>Actinomycetes</taxon>
        <taxon>Streptosporangiales</taxon>
        <taxon>Thermomonosporaceae</taxon>
        <taxon>Actinomadura</taxon>
    </lineage>
</organism>
<keyword evidence="2" id="KW-1185">Reference proteome</keyword>
<dbReference type="InterPro" id="IPR029787">
    <property type="entry name" value="Nucleotide_cyclase"/>
</dbReference>
<dbReference type="SUPFAM" id="SSF55073">
    <property type="entry name" value="Nucleotide cyclase"/>
    <property type="match status" value="1"/>
</dbReference>
<dbReference type="AlphaFoldDB" id="A0A5D0UNX3"/>
<gene>
    <name evidence="1" type="ORF">FXF65_03075</name>
</gene>
<dbReference type="RefSeq" id="WP_148348112.1">
    <property type="nucleotide sequence ID" value="NZ_JBHSBF010000019.1"/>
</dbReference>
<dbReference type="Gene3D" id="3.30.70.1230">
    <property type="entry name" value="Nucleotide cyclase"/>
    <property type="match status" value="1"/>
</dbReference>
<protein>
    <recommendedName>
        <fullName evidence="3">Guanylate cyclase domain-containing protein</fullName>
    </recommendedName>
</protein>
<evidence type="ECO:0000313" key="2">
    <source>
        <dbReference type="Proteomes" id="UP000322634"/>
    </source>
</evidence>
<reference evidence="1 2" key="1">
    <citation type="submission" date="2019-08" db="EMBL/GenBank/DDBJ databases">
        <title>Actinomadura sp. nov. CYP1-5 isolated from mountain soil.</title>
        <authorList>
            <person name="Songsumanus A."/>
            <person name="Kuncharoen N."/>
            <person name="Kudo T."/>
            <person name="Yuki M."/>
            <person name="Igarashi Y."/>
            <person name="Tanasupawat S."/>
        </authorList>
    </citation>
    <scope>NUCLEOTIDE SEQUENCE [LARGE SCALE GENOMIC DNA]</scope>
    <source>
        <strain evidence="1 2">GKU157</strain>
    </source>
</reference>
<dbReference type="EMBL" id="VSFF01000001">
    <property type="protein sequence ID" value="TYC18739.1"/>
    <property type="molecule type" value="Genomic_DNA"/>
</dbReference>
<accession>A0A5D0UNX3</accession>
<comment type="caution">
    <text evidence="1">The sequence shown here is derived from an EMBL/GenBank/DDBJ whole genome shotgun (WGS) entry which is preliminary data.</text>
</comment>
<evidence type="ECO:0000313" key="1">
    <source>
        <dbReference type="EMBL" id="TYC18739.1"/>
    </source>
</evidence>
<dbReference type="OrthoDB" id="3482507at2"/>
<evidence type="ECO:0008006" key="3">
    <source>
        <dbReference type="Google" id="ProtNLM"/>
    </source>
</evidence>
<dbReference type="Proteomes" id="UP000322634">
    <property type="component" value="Unassembled WGS sequence"/>
</dbReference>
<name>A0A5D0UNX3_9ACTN</name>